<organism evidence="3 5">
    <name type="scientific">Rotaria magnacalcarata</name>
    <dbReference type="NCBI Taxonomy" id="392030"/>
    <lineage>
        <taxon>Eukaryota</taxon>
        <taxon>Metazoa</taxon>
        <taxon>Spiralia</taxon>
        <taxon>Gnathifera</taxon>
        <taxon>Rotifera</taxon>
        <taxon>Eurotatoria</taxon>
        <taxon>Bdelloidea</taxon>
        <taxon>Philodinida</taxon>
        <taxon>Philodinidae</taxon>
        <taxon>Rotaria</taxon>
    </lineage>
</organism>
<proteinExistence type="predicted"/>
<evidence type="ECO:0000259" key="2">
    <source>
        <dbReference type="Pfam" id="PF13472"/>
    </source>
</evidence>
<dbReference type="InterPro" id="IPR013830">
    <property type="entry name" value="SGNH_hydro"/>
</dbReference>
<feature type="domain" description="SGNH hydrolase-type esterase" evidence="2">
    <location>
        <begin position="198"/>
        <end position="347"/>
    </location>
</feature>
<dbReference type="Gene3D" id="3.40.50.1110">
    <property type="entry name" value="SGNH hydrolase"/>
    <property type="match status" value="1"/>
</dbReference>
<feature type="signal peptide" evidence="1">
    <location>
        <begin position="1"/>
        <end position="17"/>
    </location>
</feature>
<dbReference type="Proteomes" id="UP000681967">
    <property type="component" value="Unassembled WGS sequence"/>
</dbReference>
<dbReference type="SUPFAM" id="SSF52266">
    <property type="entry name" value="SGNH hydrolase"/>
    <property type="match status" value="1"/>
</dbReference>
<keyword evidence="1" id="KW-0732">Signal</keyword>
<dbReference type="EMBL" id="CAJNOV010006695">
    <property type="protein sequence ID" value="CAF1255593.1"/>
    <property type="molecule type" value="Genomic_DNA"/>
</dbReference>
<evidence type="ECO:0000313" key="5">
    <source>
        <dbReference type="Proteomes" id="UP000663855"/>
    </source>
</evidence>
<dbReference type="Pfam" id="PF13472">
    <property type="entry name" value="Lipase_GDSL_2"/>
    <property type="match status" value="1"/>
</dbReference>
<dbReference type="EMBL" id="CAJOBH010007831">
    <property type="protein sequence ID" value="CAF4095491.1"/>
    <property type="molecule type" value="Genomic_DNA"/>
</dbReference>
<dbReference type="AlphaFoldDB" id="A0A815ACE8"/>
<dbReference type="InterPro" id="IPR036514">
    <property type="entry name" value="SGNH_hydro_sf"/>
</dbReference>
<accession>A0A815ACE8</accession>
<sequence>MHLYWIGFLIAPILVDGQSKISTTPLFMRGLWCVAQWSQSSQAYTQTGQAFFYNNDTFTFNFLDNSSFTWINHFVAINNTDGSGGTYQILTVATQGPSQYLNKTLCFWRRLIANGDIVSGRQSNGTCTPTFENDTAPETIRYTRNPTTCRLIDDENTKIVLSSTSFEVETLLPFDRNLPSAKRHGLVFFGSSSIVKWSTLAQDFPDYTTLNRGFGGSTLLQCYQQFKRIIYPLEPSILVIYAGENDIADGQPAIVVQSIFRQLIPAIRHFYPNMPIAYISLKPSPSRVSKMGQMNDTNNRIRNDIVLLFREVTFIDIWPDMLLPNGQPNPDLFLSDNLHMNSKGYAIWTKAVTIYLESVFVKRAMHTN</sequence>
<comment type="caution">
    <text evidence="3">The sequence shown here is derived from an EMBL/GenBank/DDBJ whole genome shotgun (WGS) entry which is preliminary data.</text>
</comment>
<reference evidence="3" key="1">
    <citation type="submission" date="2021-02" db="EMBL/GenBank/DDBJ databases">
        <authorList>
            <person name="Nowell W R."/>
        </authorList>
    </citation>
    <scope>NUCLEOTIDE SEQUENCE</scope>
</reference>
<evidence type="ECO:0000256" key="1">
    <source>
        <dbReference type="SAM" id="SignalP"/>
    </source>
</evidence>
<feature type="chain" id="PRO_5035686038" description="SGNH hydrolase-type esterase domain-containing protein" evidence="1">
    <location>
        <begin position="18"/>
        <end position="368"/>
    </location>
</feature>
<protein>
    <recommendedName>
        <fullName evidence="2">SGNH hydrolase-type esterase domain-containing protein</fullName>
    </recommendedName>
</protein>
<dbReference type="Proteomes" id="UP000663855">
    <property type="component" value="Unassembled WGS sequence"/>
</dbReference>
<evidence type="ECO:0000313" key="3">
    <source>
        <dbReference type="EMBL" id="CAF1255593.1"/>
    </source>
</evidence>
<name>A0A815ACE8_9BILA</name>
<evidence type="ECO:0000313" key="4">
    <source>
        <dbReference type="EMBL" id="CAF4095491.1"/>
    </source>
</evidence>
<gene>
    <name evidence="4" type="ORF">BYL167_LOCUS18839</name>
    <name evidence="3" type="ORF">CJN711_LOCUS14713</name>
</gene>